<feature type="compositionally biased region" description="Low complexity" evidence="1">
    <location>
        <begin position="176"/>
        <end position="192"/>
    </location>
</feature>
<evidence type="ECO:0000313" key="4">
    <source>
        <dbReference type="Proteomes" id="UP000281553"/>
    </source>
</evidence>
<proteinExistence type="predicted"/>
<name>A0A3P7NX32_DIBLA</name>
<dbReference type="EMBL" id="UYRU01054629">
    <property type="protein sequence ID" value="VDN12742.1"/>
    <property type="molecule type" value="Genomic_DNA"/>
</dbReference>
<gene>
    <name evidence="3" type="ORF">DILT_LOCUS8573</name>
</gene>
<dbReference type="GO" id="GO:0005524">
    <property type="term" value="F:ATP binding"/>
    <property type="evidence" value="ECO:0007669"/>
    <property type="project" value="InterPro"/>
</dbReference>
<keyword evidence="4" id="KW-1185">Reference proteome</keyword>
<dbReference type="Pfam" id="PF00069">
    <property type="entry name" value="Pkinase"/>
    <property type="match status" value="1"/>
</dbReference>
<feature type="region of interest" description="Disordered" evidence="1">
    <location>
        <begin position="171"/>
        <end position="192"/>
    </location>
</feature>
<dbReference type="InterPro" id="IPR008271">
    <property type="entry name" value="Ser/Thr_kinase_AS"/>
</dbReference>
<feature type="domain" description="Protein kinase" evidence="2">
    <location>
        <begin position="6"/>
        <end position="360"/>
    </location>
</feature>
<protein>
    <recommendedName>
        <fullName evidence="2">Protein kinase domain-containing protein</fullName>
    </recommendedName>
</protein>
<dbReference type="SUPFAM" id="SSF56112">
    <property type="entry name" value="Protein kinase-like (PK-like)"/>
    <property type="match status" value="1"/>
</dbReference>
<dbReference type="SMART" id="SM00220">
    <property type="entry name" value="S_TKc"/>
    <property type="match status" value="1"/>
</dbReference>
<dbReference type="GO" id="GO:0005634">
    <property type="term" value="C:nucleus"/>
    <property type="evidence" value="ECO:0007669"/>
    <property type="project" value="TreeGrafter"/>
</dbReference>
<evidence type="ECO:0000259" key="2">
    <source>
        <dbReference type="PROSITE" id="PS50011"/>
    </source>
</evidence>
<accession>A0A3P7NX32</accession>
<evidence type="ECO:0000256" key="1">
    <source>
        <dbReference type="SAM" id="MobiDB-lite"/>
    </source>
</evidence>
<evidence type="ECO:0000313" key="3">
    <source>
        <dbReference type="EMBL" id="VDN12742.1"/>
    </source>
</evidence>
<dbReference type="GO" id="GO:0004674">
    <property type="term" value="F:protein serine/threonine kinase activity"/>
    <property type="evidence" value="ECO:0007669"/>
    <property type="project" value="TreeGrafter"/>
</dbReference>
<dbReference type="PROSITE" id="PS50011">
    <property type="entry name" value="PROTEIN_KINASE_DOM"/>
    <property type="match status" value="1"/>
</dbReference>
<dbReference type="InterPro" id="IPR000719">
    <property type="entry name" value="Prot_kinase_dom"/>
</dbReference>
<sequence length="360" mass="39907">MRLSFLNPQDFLSNGCFGAVWSAKYHTAKELDAPNDLAVKVLYNFYAANSEDGDIDVSDSSRDEYQDSSMSVHWHLLHKQVQRECDLRPAAYHPNIVPVWKKFFDRAPPAPKTVDNSSASDVSSMQPWQNAEQFQEGFGGRPVTCYLVMPKFEANLDDMLNHKWCPPSTAITDPQSSSSYHSNSPSSIPSNPNYRLPVEEGVSLLAQIFEAIAALERSGVAHRDLKPSNVLVRSRSSRPNSTGTLNGDELEVANCRLQAALTDFGCATETGRRQENALSLTDLISHSGNTALWPPEVAKHFANHTDGLNPEKYSRADLWSAATIAYQVFGGQNPFLTGVSRSLYSCSCFLFSTLHSRKVR</sequence>
<reference evidence="3 4" key="1">
    <citation type="submission" date="2018-11" db="EMBL/GenBank/DDBJ databases">
        <authorList>
            <consortium name="Pathogen Informatics"/>
        </authorList>
    </citation>
    <scope>NUCLEOTIDE SEQUENCE [LARGE SCALE GENOMIC DNA]</scope>
</reference>
<dbReference type="PANTHER" id="PTHR44167:SF24">
    <property type="entry name" value="SERINE_THREONINE-PROTEIN KINASE CHK2"/>
    <property type="match status" value="1"/>
</dbReference>
<dbReference type="OrthoDB" id="10261027at2759"/>
<dbReference type="InterPro" id="IPR011009">
    <property type="entry name" value="Kinase-like_dom_sf"/>
</dbReference>
<dbReference type="Proteomes" id="UP000281553">
    <property type="component" value="Unassembled WGS sequence"/>
</dbReference>
<dbReference type="Gene3D" id="1.10.510.10">
    <property type="entry name" value="Transferase(Phosphotransferase) domain 1"/>
    <property type="match status" value="1"/>
</dbReference>
<organism evidence="3 4">
    <name type="scientific">Dibothriocephalus latus</name>
    <name type="common">Fish tapeworm</name>
    <name type="synonym">Diphyllobothrium latum</name>
    <dbReference type="NCBI Taxonomy" id="60516"/>
    <lineage>
        <taxon>Eukaryota</taxon>
        <taxon>Metazoa</taxon>
        <taxon>Spiralia</taxon>
        <taxon>Lophotrochozoa</taxon>
        <taxon>Platyhelminthes</taxon>
        <taxon>Cestoda</taxon>
        <taxon>Eucestoda</taxon>
        <taxon>Diphyllobothriidea</taxon>
        <taxon>Diphyllobothriidae</taxon>
        <taxon>Dibothriocephalus</taxon>
    </lineage>
</organism>
<dbReference type="PANTHER" id="PTHR44167">
    <property type="entry name" value="OVARIAN-SPECIFIC SERINE/THREONINE-PROTEIN KINASE LOK-RELATED"/>
    <property type="match status" value="1"/>
</dbReference>
<dbReference type="PROSITE" id="PS00108">
    <property type="entry name" value="PROTEIN_KINASE_ST"/>
    <property type="match status" value="1"/>
</dbReference>
<dbReference type="AlphaFoldDB" id="A0A3P7NX32"/>
<dbReference type="GO" id="GO:0044773">
    <property type="term" value="P:mitotic DNA damage checkpoint signaling"/>
    <property type="evidence" value="ECO:0007669"/>
    <property type="project" value="TreeGrafter"/>
</dbReference>